<name>A0A7J5AHD4_9FLAO</name>
<gene>
    <name evidence="3" type="ORF">F6464_06725</name>
</gene>
<comment type="similarity">
    <text evidence="1">Belongs to the UPF0145 family.</text>
</comment>
<dbReference type="RefSeq" id="WP_151107026.1">
    <property type="nucleotide sequence ID" value="NZ_WAEM01000002.1"/>
</dbReference>
<comment type="caution">
    <text evidence="3">The sequence shown here is derived from an EMBL/GenBank/DDBJ whole genome shotgun (WGS) entry which is preliminary data.</text>
</comment>
<keyword evidence="4" id="KW-1185">Reference proteome</keyword>
<dbReference type="OrthoDB" id="1373490at2"/>
<organism evidence="3 4">
    <name type="scientific">Flavobacterium luteum</name>
    <dbReference type="NCBI Taxonomy" id="2026654"/>
    <lineage>
        <taxon>Bacteria</taxon>
        <taxon>Pseudomonadati</taxon>
        <taxon>Bacteroidota</taxon>
        <taxon>Flavobacteriia</taxon>
        <taxon>Flavobacteriales</taxon>
        <taxon>Flavobacteriaceae</taxon>
        <taxon>Flavobacterium</taxon>
    </lineage>
</organism>
<dbReference type="InterPro" id="IPR002765">
    <property type="entry name" value="UPF0145_YbjQ-like"/>
</dbReference>
<feature type="chain" id="PRO_5029818825" evidence="2">
    <location>
        <begin position="23"/>
        <end position="115"/>
    </location>
</feature>
<evidence type="ECO:0000313" key="4">
    <source>
        <dbReference type="Proteomes" id="UP000490922"/>
    </source>
</evidence>
<dbReference type="SUPFAM" id="SSF117782">
    <property type="entry name" value="YbjQ-like"/>
    <property type="match status" value="1"/>
</dbReference>
<evidence type="ECO:0000313" key="3">
    <source>
        <dbReference type="EMBL" id="KAB1157032.1"/>
    </source>
</evidence>
<proteinExistence type="inferred from homology"/>
<dbReference type="PROSITE" id="PS51257">
    <property type="entry name" value="PROKAR_LIPOPROTEIN"/>
    <property type="match status" value="1"/>
</dbReference>
<evidence type="ECO:0000256" key="2">
    <source>
        <dbReference type="SAM" id="SignalP"/>
    </source>
</evidence>
<feature type="signal peptide" evidence="2">
    <location>
        <begin position="1"/>
        <end position="22"/>
    </location>
</feature>
<keyword evidence="2" id="KW-0732">Signal</keyword>
<dbReference type="AlphaFoldDB" id="A0A7J5AHD4"/>
<dbReference type="Gene3D" id="3.30.110.70">
    <property type="entry name" value="Hypothetical protein apc22750. Chain B"/>
    <property type="match status" value="1"/>
</dbReference>
<evidence type="ECO:0000256" key="1">
    <source>
        <dbReference type="ARBA" id="ARBA00010751"/>
    </source>
</evidence>
<dbReference type="InterPro" id="IPR035439">
    <property type="entry name" value="UPF0145_dom_sf"/>
</dbReference>
<dbReference type="EMBL" id="WAEM01000002">
    <property type="protein sequence ID" value="KAB1157032.1"/>
    <property type="molecule type" value="Genomic_DNA"/>
</dbReference>
<dbReference type="Pfam" id="PF01906">
    <property type="entry name" value="YbjQ_1"/>
    <property type="match status" value="1"/>
</dbReference>
<reference evidence="3 4" key="1">
    <citation type="submission" date="2019-09" db="EMBL/GenBank/DDBJ databases">
        <title>Flavobacterium sp. nov., isolated from glacier ice.</title>
        <authorList>
            <person name="Liu Q."/>
        </authorList>
    </citation>
    <scope>NUCLEOTIDE SEQUENCE [LARGE SCALE GENOMIC DNA]</scope>
    <source>
        <strain evidence="3 4">NBRC 112527</strain>
    </source>
</reference>
<protein>
    <submittedName>
        <fullName evidence="3">YbjQ family protein</fullName>
    </submittedName>
</protein>
<dbReference type="Proteomes" id="UP000490922">
    <property type="component" value="Unassembled WGS sequence"/>
</dbReference>
<sequence length="115" mass="12412">MKTKWFVLSVLIVFFTSCSTVSKIQTDDAEISDIVPTSSDQVEVYSTKVTPKSYKIIGQVLACADAGKNSKIAVDLLKEQASLLGADAIVDLRLSITMGYWSNGIKATGTAVKYN</sequence>
<accession>A0A7J5AHD4</accession>